<evidence type="ECO:0000313" key="2">
    <source>
        <dbReference type="Proteomes" id="UP001162501"/>
    </source>
</evidence>
<gene>
    <name evidence="1" type="ORF">MRATA1EN22A_LOCUS10610</name>
</gene>
<dbReference type="Proteomes" id="UP001162501">
    <property type="component" value="Chromosome 20"/>
</dbReference>
<reference evidence="1" key="2">
    <citation type="submission" date="2025-03" db="EMBL/GenBank/DDBJ databases">
        <authorList>
            <consortium name="ELIXIR-Norway"/>
            <consortium name="Elixir Norway"/>
        </authorList>
    </citation>
    <scope>NUCLEOTIDE SEQUENCE</scope>
</reference>
<sequence length="188" mass="20219">MAGGGANSGLRDGPGTRYLRSGGSCCFREPPLPELQNGGAGDRSRELRAGQVTRVAGDEGGAMFRPRPWASRVLGLGGREGDATPTHCHPRLLVPFRSCFKTFPVWRWERSRGLVVDSKRQRSDWRLHKYCPPLQSRGTRRVHPEGWGHAHPQSRSAGGPAGGPAEGPRGSPACSRPTRPVPPATGTS</sequence>
<dbReference type="EMBL" id="OX596104">
    <property type="protein sequence ID" value="CAN0004209.1"/>
    <property type="molecule type" value="Genomic_DNA"/>
</dbReference>
<organism evidence="1 2">
    <name type="scientific">Rangifer tarandus platyrhynchus</name>
    <name type="common">Svalbard reindeer</name>
    <dbReference type="NCBI Taxonomy" id="3082113"/>
    <lineage>
        <taxon>Eukaryota</taxon>
        <taxon>Metazoa</taxon>
        <taxon>Chordata</taxon>
        <taxon>Craniata</taxon>
        <taxon>Vertebrata</taxon>
        <taxon>Euteleostomi</taxon>
        <taxon>Mammalia</taxon>
        <taxon>Eutheria</taxon>
        <taxon>Laurasiatheria</taxon>
        <taxon>Artiodactyla</taxon>
        <taxon>Ruminantia</taxon>
        <taxon>Pecora</taxon>
        <taxon>Cervidae</taxon>
        <taxon>Odocoileinae</taxon>
        <taxon>Rangifer</taxon>
    </lineage>
</organism>
<feature type="non-terminal residue" evidence="1">
    <location>
        <position position="188"/>
    </location>
</feature>
<protein>
    <submittedName>
        <fullName evidence="1">Uncharacterized protein</fullName>
    </submittedName>
</protein>
<proteinExistence type="predicted"/>
<accession>A0AC59YV69</accession>
<name>A0AC59YV69_RANTA</name>
<reference evidence="1" key="1">
    <citation type="submission" date="2023-05" db="EMBL/GenBank/DDBJ databases">
        <authorList>
            <consortium name="ELIXIR-Norway"/>
        </authorList>
    </citation>
    <scope>NUCLEOTIDE SEQUENCE</scope>
</reference>
<evidence type="ECO:0000313" key="1">
    <source>
        <dbReference type="EMBL" id="CAN0004209.1"/>
    </source>
</evidence>